<dbReference type="AlphaFoldDB" id="V6IW18"/>
<dbReference type="EMBL" id="AWTC01000019">
    <property type="protein sequence ID" value="EST10701.1"/>
    <property type="molecule type" value="Genomic_DNA"/>
</dbReference>
<reference evidence="1 2" key="1">
    <citation type="journal article" date="2013" name="Genome Announc.">
        <title>Genome Sequence of Sporolactobacillus laevolacticus DSM442, an Efficient Polymer-Grade D-Lactate Producer from Agricultural Waste Cottonseed as a Nitrogen Source.</title>
        <authorList>
            <person name="Wang H."/>
            <person name="Wang L."/>
            <person name="Ju J."/>
            <person name="Yu B."/>
            <person name="Ma Y."/>
        </authorList>
    </citation>
    <scope>NUCLEOTIDE SEQUENCE [LARGE SCALE GENOMIC DNA]</scope>
    <source>
        <strain evidence="1 2">DSM 442</strain>
    </source>
</reference>
<comment type="caution">
    <text evidence="1">The sequence shown here is derived from an EMBL/GenBank/DDBJ whole genome shotgun (WGS) entry which is preliminary data.</text>
</comment>
<evidence type="ECO:0000313" key="1">
    <source>
        <dbReference type="EMBL" id="EST10701.1"/>
    </source>
</evidence>
<accession>V6IW18</accession>
<keyword evidence="2" id="KW-1185">Reference proteome</keyword>
<name>V6IW18_9BACL</name>
<dbReference type="Proteomes" id="UP000018296">
    <property type="component" value="Unassembled WGS sequence"/>
</dbReference>
<organism evidence="1 2">
    <name type="scientific">Sporolactobacillus laevolacticus DSM 442</name>
    <dbReference type="NCBI Taxonomy" id="1395513"/>
    <lineage>
        <taxon>Bacteria</taxon>
        <taxon>Bacillati</taxon>
        <taxon>Bacillota</taxon>
        <taxon>Bacilli</taxon>
        <taxon>Bacillales</taxon>
        <taxon>Sporolactobacillaceae</taxon>
        <taxon>Sporolactobacillus</taxon>
    </lineage>
</organism>
<protein>
    <submittedName>
        <fullName evidence="1">Uncharacterized protein</fullName>
    </submittedName>
</protein>
<gene>
    <name evidence="1" type="ORF">P343_15705</name>
</gene>
<proteinExistence type="predicted"/>
<sequence length="37" mass="4307">MRATAENPEIFCFLFYQSFPKTLDLFNEIAQHGIEQG</sequence>
<dbReference type="PATRIC" id="fig|1395513.3.peg.3194"/>
<evidence type="ECO:0000313" key="2">
    <source>
        <dbReference type="Proteomes" id="UP000018296"/>
    </source>
</evidence>